<sequence>MTKHQIIYDNDRPAFVVVPFDEYLALNPDAKSLLTDEEMFDRAVARDDGTRIPHEIVKRLALGENPLKVYREWRGLLQQDLAEKADISVGYISQVERGVRTLSRKMQAEIARILVVDYEDLEPAEL</sequence>
<dbReference type="SMART" id="SM00530">
    <property type="entry name" value="HTH_XRE"/>
    <property type="match status" value="1"/>
</dbReference>
<dbReference type="PROSITE" id="PS50943">
    <property type="entry name" value="HTH_CROC1"/>
    <property type="match status" value="1"/>
</dbReference>
<reference evidence="2 3" key="1">
    <citation type="submission" date="2014-03" db="EMBL/GenBank/DDBJ databases">
        <title>The draft genome sequence of Thalassospira mesophila JCM 18969.</title>
        <authorList>
            <person name="Lai Q."/>
            <person name="Shao Z."/>
        </authorList>
    </citation>
    <scope>NUCLEOTIDE SEQUENCE [LARGE SCALE GENOMIC DNA]</scope>
    <source>
        <strain evidence="2 3">JCM 18969</strain>
    </source>
</reference>
<dbReference type="Proteomes" id="UP000193391">
    <property type="component" value="Unassembled WGS sequence"/>
</dbReference>
<name>A0A1Y2L2B7_9PROT</name>
<comment type="caution">
    <text evidence="2">The sequence shown here is derived from an EMBL/GenBank/DDBJ whole genome shotgun (WGS) entry which is preliminary data.</text>
</comment>
<evidence type="ECO:0000313" key="2">
    <source>
        <dbReference type="EMBL" id="OSQ39638.1"/>
    </source>
</evidence>
<dbReference type="InterPro" id="IPR001387">
    <property type="entry name" value="Cro/C1-type_HTH"/>
</dbReference>
<evidence type="ECO:0000259" key="1">
    <source>
        <dbReference type="PROSITE" id="PS50943"/>
    </source>
</evidence>
<dbReference type="OrthoDB" id="407979at2"/>
<keyword evidence="3" id="KW-1185">Reference proteome</keyword>
<dbReference type="Gene3D" id="1.10.260.40">
    <property type="entry name" value="lambda repressor-like DNA-binding domains"/>
    <property type="match status" value="1"/>
</dbReference>
<dbReference type="CDD" id="cd00093">
    <property type="entry name" value="HTH_XRE"/>
    <property type="match status" value="1"/>
</dbReference>
<dbReference type="RefSeq" id="WP_085580658.1">
    <property type="nucleotide sequence ID" value="NZ_JFKA01000002.1"/>
</dbReference>
<proteinExistence type="predicted"/>
<feature type="domain" description="HTH cro/C1-type" evidence="1">
    <location>
        <begin position="67"/>
        <end position="121"/>
    </location>
</feature>
<dbReference type="EMBL" id="JFKA01000002">
    <property type="protein sequence ID" value="OSQ39638.1"/>
    <property type="molecule type" value="Genomic_DNA"/>
</dbReference>
<dbReference type="AlphaFoldDB" id="A0A1Y2L2B7"/>
<dbReference type="Pfam" id="PF01381">
    <property type="entry name" value="HTH_3"/>
    <property type="match status" value="1"/>
</dbReference>
<dbReference type="InterPro" id="IPR010982">
    <property type="entry name" value="Lambda_DNA-bd_dom_sf"/>
</dbReference>
<gene>
    <name evidence="2" type="ORF">TMES_06515</name>
</gene>
<organism evidence="2 3">
    <name type="scientific">Thalassospira mesophila</name>
    <dbReference type="NCBI Taxonomy" id="1293891"/>
    <lineage>
        <taxon>Bacteria</taxon>
        <taxon>Pseudomonadati</taxon>
        <taxon>Pseudomonadota</taxon>
        <taxon>Alphaproteobacteria</taxon>
        <taxon>Rhodospirillales</taxon>
        <taxon>Thalassospiraceae</taxon>
        <taxon>Thalassospira</taxon>
    </lineage>
</organism>
<dbReference type="SUPFAM" id="SSF47413">
    <property type="entry name" value="lambda repressor-like DNA-binding domains"/>
    <property type="match status" value="1"/>
</dbReference>
<dbReference type="STRING" id="1293891.TMES_06515"/>
<accession>A0A1Y2L2B7</accession>
<dbReference type="GO" id="GO:0003677">
    <property type="term" value="F:DNA binding"/>
    <property type="evidence" value="ECO:0007669"/>
    <property type="project" value="InterPro"/>
</dbReference>
<protein>
    <recommendedName>
        <fullName evidence="1">HTH cro/C1-type domain-containing protein</fullName>
    </recommendedName>
</protein>
<evidence type="ECO:0000313" key="3">
    <source>
        <dbReference type="Proteomes" id="UP000193391"/>
    </source>
</evidence>